<evidence type="ECO:0008006" key="5">
    <source>
        <dbReference type="Google" id="ProtNLM"/>
    </source>
</evidence>
<evidence type="ECO:0000313" key="4">
    <source>
        <dbReference type="Proteomes" id="UP001165962"/>
    </source>
</evidence>
<evidence type="ECO:0000313" key="3">
    <source>
        <dbReference type="EMBL" id="NHN35427.1"/>
    </source>
</evidence>
<dbReference type="Proteomes" id="UP001165962">
    <property type="component" value="Unassembled WGS sequence"/>
</dbReference>
<dbReference type="InterPro" id="IPR045886">
    <property type="entry name" value="ThiF/MoeB/HesA"/>
</dbReference>
<evidence type="ECO:0000259" key="2">
    <source>
        <dbReference type="Pfam" id="PF14461"/>
    </source>
</evidence>
<reference evidence="3" key="1">
    <citation type="submission" date="2020-03" db="EMBL/GenBank/DDBJ databases">
        <title>Draft sequencing of Paenibacilllus sp. S3N08.</title>
        <authorList>
            <person name="Kim D.-U."/>
        </authorList>
    </citation>
    <scope>NUCLEOTIDE SEQUENCE</scope>
    <source>
        <strain evidence="3">S3N08</strain>
    </source>
</reference>
<dbReference type="SUPFAM" id="SSF69572">
    <property type="entry name" value="Activating enzymes of the ubiquitin-like proteins"/>
    <property type="match status" value="1"/>
</dbReference>
<name>A0ABX0JJZ0_9BACL</name>
<feature type="domain" description="THIF-type NAD/FAD binding fold" evidence="1">
    <location>
        <begin position="299"/>
        <end position="453"/>
    </location>
</feature>
<dbReference type="PANTHER" id="PTHR43267:SF1">
    <property type="entry name" value="TRNA THREONYLCARBAMOYLADENOSINE DEHYDRATASE"/>
    <property type="match status" value="1"/>
</dbReference>
<comment type="caution">
    <text evidence="3">The sequence shown here is derived from an EMBL/GenBank/DDBJ whole genome shotgun (WGS) entry which is preliminary data.</text>
</comment>
<proteinExistence type="predicted"/>
<evidence type="ECO:0000259" key="1">
    <source>
        <dbReference type="Pfam" id="PF00899"/>
    </source>
</evidence>
<dbReference type="InterPro" id="IPR032701">
    <property type="entry name" value="Prok-E2_B_dom"/>
</dbReference>
<accession>A0ABX0JJZ0</accession>
<dbReference type="PANTHER" id="PTHR43267">
    <property type="entry name" value="TRNA THREONYLCARBAMOYLADENOSINE DEHYDRATASE"/>
    <property type="match status" value="1"/>
</dbReference>
<dbReference type="Pfam" id="PF00899">
    <property type="entry name" value="ThiF"/>
    <property type="match status" value="1"/>
</dbReference>
<keyword evidence="4" id="KW-1185">Reference proteome</keyword>
<dbReference type="Gene3D" id="3.40.50.720">
    <property type="entry name" value="NAD(P)-binding Rossmann-like Domain"/>
    <property type="match status" value="1"/>
</dbReference>
<dbReference type="EMBL" id="JAAOIW010000035">
    <property type="protein sequence ID" value="NHN35427.1"/>
    <property type="molecule type" value="Genomic_DNA"/>
</dbReference>
<feature type="domain" description="Prokaryotic E2 family B" evidence="2">
    <location>
        <begin position="39"/>
        <end position="111"/>
    </location>
</feature>
<dbReference type="InterPro" id="IPR035985">
    <property type="entry name" value="Ubiquitin-activating_enz"/>
</dbReference>
<organism evidence="3 4">
    <name type="scientific">Paenibacillus agricola</name>
    <dbReference type="NCBI Taxonomy" id="2716264"/>
    <lineage>
        <taxon>Bacteria</taxon>
        <taxon>Bacillati</taxon>
        <taxon>Bacillota</taxon>
        <taxon>Bacilli</taxon>
        <taxon>Bacillales</taxon>
        <taxon>Paenibacillaceae</taxon>
        <taxon>Paenibacillus</taxon>
    </lineage>
</organism>
<dbReference type="Pfam" id="PF14461">
    <property type="entry name" value="Prok-E2_B"/>
    <property type="match status" value="1"/>
</dbReference>
<sequence>MRPSSSLCSRRGEFPTGSSIARLPGYAHLPGLSAIIRCRKSKSLIPHLDKRKVLCTFDAEVAHPNVSNPQGVLDEVIQKAFTLVKKGKSGENSLDYLDEFESYWIQEANSEILSLLSISPEPREIHLISFTHPNWSVTKLVADTRMEGETWLVQAGATVDPTRNKAFYLPLESIGLPPFPTKNGEFLKRLKTESGDAVKPLLEFLNKDIRPSTIVFSMPYKDGHIIGAWEHANEQQYKTSPHKSKVKVQKGLKGFRRCKRNALLELQRDFRDLSVKKLLVIRVDKIRLFTRGGDGGIFSSQRIGIIGCGSIGSHIAKSLVDFGIERLLLIDKEKLTFGNVARHLCGANDVGNFKVRGVHQKLAFHFPHLEVTTYEYDVLRLLRDYESVLNRCDFSIVALGHFPTELRLNRLQKDGIIDKPLLYVWVEPFLAGAHAVYVDPSYTGCFHCVFEEEHAFLKSVLAEPGLYSKREAGCQSTFVPYGIVEVKRFISDLTFFIEVIQSGKIKENVLFTWLGNLKLQKEKGRKIAGRWAVAENYSVRRFPLANFARCEECNR</sequence>
<gene>
    <name evidence="3" type="ORF">G9U52_37655</name>
</gene>
<dbReference type="InterPro" id="IPR000594">
    <property type="entry name" value="ThiF_NAD_FAD-bd"/>
</dbReference>
<protein>
    <recommendedName>
        <fullName evidence="5">THIF-type NAD/FAD binding fold domain-containing protein</fullName>
    </recommendedName>
</protein>